<dbReference type="CDD" id="cd04301">
    <property type="entry name" value="NAT_SF"/>
    <property type="match status" value="1"/>
</dbReference>
<dbReference type="Proteomes" id="UP001310248">
    <property type="component" value="Unassembled WGS sequence"/>
</dbReference>
<organism evidence="2 3">
    <name type="scientific">Agarivorans aestuarii</name>
    <dbReference type="NCBI Taxonomy" id="1563703"/>
    <lineage>
        <taxon>Bacteria</taxon>
        <taxon>Pseudomonadati</taxon>
        <taxon>Pseudomonadota</taxon>
        <taxon>Gammaproteobacteria</taxon>
        <taxon>Alteromonadales</taxon>
        <taxon>Alteromonadaceae</taxon>
        <taxon>Agarivorans</taxon>
    </lineage>
</organism>
<accession>A0ABU7G9F0</accession>
<evidence type="ECO:0000313" key="3">
    <source>
        <dbReference type="Proteomes" id="UP001310248"/>
    </source>
</evidence>
<dbReference type="InterPro" id="IPR016181">
    <property type="entry name" value="Acyl_CoA_acyltransferase"/>
</dbReference>
<evidence type="ECO:0000259" key="1">
    <source>
        <dbReference type="PROSITE" id="PS51186"/>
    </source>
</evidence>
<dbReference type="EMBL" id="JAYDYW010000017">
    <property type="protein sequence ID" value="MEE1676019.1"/>
    <property type="molecule type" value="Genomic_DNA"/>
</dbReference>
<dbReference type="Pfam" id="PF13508">
    <property type="entry name" value="Acetyltransf_7"/>
    <property type="match status" value="1"/>
</dbReference>
<keyword evidence="3" id="KW-1185">Reference proteome</keyword>
<reference evidence="3" key="1">
    <citation type="submission" date="2023-07" db="EMBL/GenBank/DDBJ databases">
        <title>Draft genome sequence of Agarivorans aestuarii strain ZMCS4, a CAZymes producing bacteria isolated from the marine brown algae Clodostephus spongiosus.</title>
        <authorList>
            <person name="Lorente B."/>
            <person name="Cabral C."/>
            <person name="Frias J."/>
            <person name="Faria J."/>
            <person name="Toubarro D."/>
        </authorList>
    </citation>
    <scope>NUCLEOTIDE SEQUENCE [LARGE SCALE GENOMIC DNA]</scope>
    <source>
        <strain evidence="3">ZMCS4</strain>
    </source>
</reference>
<dbReference type="PROSITE" id="PS51186">
    <property type="entry name" value="GNAT"/>
    <property type="match status" value="1"/>
</dbReference>
<sequence length="136" mass="15531">MIDIQTISAEQTLAIRQQVLWPQHDQAFCRVTEDELGEHYGAYLDGKLIMVASLFVTQTSIRLRKFACLPEHQGKGYGSYMLNYLVEQQKGRPLTTFWFDARCGAIKFYLGLGFLVTSESFDKHGVAYVKMAKNLK</sequence>
<protein>
    <submittedName>
        <fullName evidence="2">GNAT family N-acetyltransferase</fullName>
        <ecNumber evidence="2">2.3.1.-</ecNumber>
    </submittedName>
</protein>
<dbReference type="EC" id="2.3.1.-" evidence="2"/>
<dbReference type="RefSeq" id="WP_329776763.1">
    <property type="nucleotide sequence ID" value="NZ_JAYDYW010000017.1"/>
</dbReference>
<gene>
    <name evidence="2" type="ORF">SNR37_001346</name>
</gene>
<keyword evidence="2" id="KW-0808">Transferase</keyword>
<dbReference type="InterPro" id="IPR000182">
    <property type="entry name" value="GNAT_dom"/>
</dbReference>
<feature type="domain" description="N-acetyltransferase" evidence="1">
    <location>
        <begin position="1"/>
        <end position="136"/>
    </location>
</feature>
<dbReference type="Gene3D" id="3.40.630.30">
    <property type="match status" value="1"/>
</dbReference>
<comment type="caution">
    <text evidence="2">The sequence shown here is derived from an EMBL/GenBank/DDBJ whole genome shotgun (WGS) entry which is preliminary data.</text>
</comment>
<dbReference type="GO" id="GO:0016746">
    <property type="term" value="F:acyltransferase activity"/>
    <property type="evidence" value="ECO:0007669"/>
    <property type="project" value="UniProtKB-KW"/>
</dbReference>
<name>A0ABU7G9F0_9ALTE</name>
<dbReference type="SUPFAM" id="SSF55729">
    <property type="entry name" value="Acyl-CoA N-acyltransferases (Nat)"/>
    <property type="match status" value="1"/>
</dbReference>
<keyword evidence="2" id="KW-0012">Acyltransferase</keyword>
<proteinExistence type="predicted"/>
<evidence type="ECO:0000313" key="2">
    <source>
        <dbReference type="EMBL" id="MEE1676019.1"/>
    </source>
</evidence>